<evidence type="ECO:0000256" key="1">
    <source>
        <dbReference type="SAM" id="SignalP"/>
    </source>
</evidence>
<feature type="domain" description="Filamentous haemagglutinin FhaB/tRNA nuclease CdiA-like TPS" evidence="2">
    <location>
        <begin position="58"/>
        <end position="179"/>
    </location>
</feature>
<evidence type="ECO:0000313" key="4">
    <source>
        <dbReference type="Proteomes" id="UP000323129"/>
    </source>
</evidence>
<keyword evidence="4" id="KW-1185">Reference proteome</keyword>
<reference evidence="3 4" key="1">
    <citation type="submission" date="2017-08" db="EMBL/GenBank/DDBJ databases">
        <title>Aeromonas veronii bv sobria strain NS22 whole genome sequencing.</title>
        <authorList>
            <person name="Katharios P."/>
            <person name="Ha V.Q."/>
            <person name="Smyrli M."/>
        </authorList>
    </citation>
    <scope>NUCLEOTIDE SEQUENCE [LARGE SCALE GENOMIC DNA]</scope>
    <source>
        <strain evidence="3 4">NS22</strain>
    </source>
</reference>
<dbReference type="Gene3D" id="2.160.20.10">
    <property type="entry name" value="Single-stranded right-handed beta-helix, Pectin lyase-like"/>
    <property type="match status" value="1"/>
</dbReference>
<dbReference type="Proteomes" id="UP000323129">
    <property type="component" value="Unassembled WGS sequence"/>
</dbReference>
<feature type="signal peptide" evidence="1">
    <location>
        <begin position="1"/>
        <end position="42"/>
    </location>
</feature>
<dbReference type="SMART" id="SM00912">
    <property type="entry name" value="Haemagg_act"/>
    <property type="match status" value="1"/>
</dbReference>
<protein>
    <recommendedName>
        <fullName evidence="2">Filamentous haemagglutinin FhaB/tRNA nuclease CdiA-like TPS domain-containing protein</fullName>
    </recommendedName>
</protein>
<dbReference type="Pfam" id="PF05860">
    <property type="entry name" value="TPS"/>
    <property type="match status" value="1"/>
</dbReference>
<feature type="chain" id="PRO_5046132025" description="Filamentous haemagglutinin FhaB/tRNA nuclease CdiA-like TPS domain-containing protein" evidence="1">
    <location>
        <begin position="43"/>
        <end position="298"/>
    </location>
</feature>
<dbReference type="InterPro" id="IPR012334">
    <property type="entry name" value="Pectin_lyas_fold"/>
</dbReference>
<organism evidence="3 4">
    <name type="scientific">Aeromonas veronii</name>
    <dbReference type="NCBI Taxonomy" id="654"/>
    <lineage>
        <taxon>Bacteria</taxon>
        <taxon>Pseudomonadati</taxon>
        <taxon>Pseudomonadota</taxon>
        <taxon>Gammaproteobacteria</taxon>
        <taxon>Aeromonadales</taxon>
        <taxon>Aeromonadaceae</taxon>
        <taxon>Aeromonas</taxon>
    </lineage>
</organism>
<name>A0ABY3MIH6_AERVE</name>
<dbReference type="InterPro" id="IPR008638">
    <property type="entry name" value="FhaB/CdiA-like_TPS"/>
</dbReference>
<proteinExistence type="predicted"/>
<keyword evidence="1" id="KW-0732">Signal</keyword>
<gene>
    <name evidence="3" type="ORF">CJF24_16510</name>
</gene>
<dbReference type="EMBL" id="NQMC01000054">
    <property type="protein sequence ID" value="TYD42275.1"/>
    <property type="molecule type" value="Genomic_DNA"/>
</dbReference>
<accession>A0ABY3MIH6</accession>
<dbReference type="SUPFAM" id="SSF51126">
    <property type="entry name" value="Pectin lyase-like"/>
    <property type="match status" value="1"/>
</dbReference>
<dbReference type="InterPro" id="IPR011050">
    <property type="entry name" value="Pectin_lyase_fold/virulence"/>
</dbReference>
<evidence type="ECO:0000313" key="3">
    <source>
        <dbReference type="EMBL" id="TYD42275.1"/>
    </source>
</evidence>
<sequence length="298" mass="30260">MVEMDASAMKKQGEPRFSLVCRAVVYQLCALLALQPAHPAFAEGIAVATGNTTLNQAGNGVPIVDIATPNGAGLSHNLYQDFNVGQAGVILNNATGQLTQTQLGGLIQNNPHLEGLAANLIINEVVGANPSQLQGYLEVAGQQAGVVVANPNGLTCDGCGFINTPNVTLSTGKPVLDAQGQLQVLDVKQGTLTVGGKGLDATRQASVDLVARAVQLNGALHGQSVNVVAGANKVDRQTGEIVAQAGNGPAPEVAIDTAALGGMYAGKIRLVSTEQGVGVNLANVVAKQGDLTRPRAAA</sequence>
<evidence type="ECO:0000259" key="2">
    <source>
        <dbReference type="SMART" id="SM00912"/>
    </source>
</evidence>
<dbReference type="NCBIfam" id="TIGR01901">
    <property type="entry name" value="adhes_NPXG"/>
    <property type="match status" value="1"/>
</dbReference>
<comment type="caution">
    <text evidence="3">The sequence shown here is derived from an EMBL/GenBank/DDBJ whole genome shotgun (WGS) entry which is preliminary data.</text>
</comment>